<evidence type="ECO:0000313" key="11">
    <source>
        <dbReference type="Proteomes" id="UP000192527"/>
    </source>
</evidence>
<evidence type="ECO:0000256" key="7">
    <source>
        <dbReference type="ARBA" id="ARBA00022989"/>
    </source>
</evidence>
<comment type="pathway">
    <text evidence="2 9">Cofactor biosynthesis; adenosylcobalamin biosynthesis.</text>
</comment>
<keyword evidence="4 9" id="KW-1003">Cell membrane</keyword>
<dbReference type="GO" id="GO:0005886">
    <property type="term" value="C:plasma membrane"/>
    <property type="evidence" value="ECO:0007669"/>
    <property type="project" value="UniProtKB-SubCell"/>
</dbReference>
<dbReference type="STRING" id="402384.HM131_17715"/>
<dbReference type="RefSeq" id="WP_085032099.1">
    <property type="nucleotide sequence ID" value="NZ_CP020772.1"/>
</dbReference>
<comment type="caution">
    <text evidence="9">Lacks conserved residue(s) required for the propagation of feature annotation.</text>
</comment>
<feature type="transmembrane region" description="Helical" evidence="9">
    <location>
        <begin position="157"/>
        <end position="174"/>
    </location>
</feature>
<dbReference type="UniPathway" id="UPA00148"/>
<protein>
    <recommendedName>
        <fullName evidence="9">Cobalamin biosynthesis protein CobD</fullName>
    </recommendedName>
</protein>
<comment type="similarity">
    <text evidence="3 9">Belongs to the CobD/CbiB family.</text>
</comment>
<evidence type="ECO:0000256" key="3">
    <source>
        <dbReference type="ARBA" id="ARBA00006263"/>
    </source>
</evidence>
<evidence type="ECO:0000313" key="10">
    <source>
        <dbReference type="EMBL" id="ARI79263.1"/>
    </source>
</evidence>
<keyword evidence="5 9" id="KW-0169">Cobalamin biosynthesis</keyword>
<dbReference type="InterPro" id="IPR004485">
    <property type="entry name" value="Cobalamin_biosynth_CobD/CbiB"/>
</dbReference>
<sequence length="322" mass="35422">MSHLIAITVAYGLDWLFGDPKGMPHPVIGMGKLISVCEKAWNQGRGRKIKGGLMGVLVIGLSFFISFGLVELLSAWNYYVAIGLEAVLIWTTIAEKGLRQASMDVYRPLKERDFPSARKHLSYIVGRDTDHLEEAGIARGTVETVAENISDGVTAPLFFALIGGAPLAMAYRAVNTCDSMVGYKNARYEEFGFISAKLDDLFNLIPSRLTSLVMIIVSSISLKEKQKLLRELPIQARRHPSPNSGWGEAAAALVLGVQLGGINYYFGERSERPTIGNALRAPMAYDIEKVNHLLSKTVWIWILLLCLGGMGIELAFTWSESD</sequence>
<dbReference type="HAMAP" id="MF_00024">
    <property type="entry name" value="CobD_CbiB"/>
    <property type="match status" value="1"/>
</dbReference>
<reference evidence="10 11" key="1">
    <citation type="submission" date="2017-04" db="EMBL/GenBank/DDBJ databases">
        <title>The whole genome sequencing and assembly of Halobacillus mangrovi strain.</title>
        <authorList>
            <person name="Lee S.-J."/>
            <person name="Park M.-K."/>
            <person name="Kim J.-Y."/>
            <person name="Lee Y.-J."/>
            <person name="Yi H."/>
            <person name="Bahn Y.-S."/>
            <person name="Kim J.F."/>
            <person name="Lee D.-W."/>
        </authorList>
    </citation>
    <scope>NUCLEOTIDE SEQUENCE [LARGE SCALE GENOMIC DNA]</scope>
    <source>
        <strain evidence="10 11">KTB 131</strain>
    </source>
</reference>
<dbReference type="Proteomes" id="UP000192527">
    <property type="component" value="Chromosome"/>
</dbReference>
<comment type="subcellular location">
    <subcellularLocation>
        <location evidence="1 9">Cell membrane</location>
        <topology evidence="1 9">Multi-pass membrane protein</topology>
    </subcellularLocation>
</comment>
<dbReference type="OrthoDB" id="9811967at2"/>
<keyword evidence="6 9" id="KW-0812">Transmembrane</keyword>
<accession>A0A1W6A130</accession>
<keyword evidence="7 9" id="KW-1133">Transmembrane helix</keyword>
<keyword evidence="11" id="KW-1185">Reference proteome</keyword>
<dbReference type="PANTHER" id="PTHR34308">
    <property type="entry name" value="COBALAMIN BIOSYNTHESIS PROTEIN CBIB"/>
    <property type="match status" value="1"/>
</dbReference>
<dbReference type="PANTHER" id="PTHR34308:SF1">
    <property type="entry name" value="COBALAMIN BIOSYNTHESIS PROTEIN CBIB"/>
    <property type="match status" value="1"/>
</dbReference>
<proteinExistence type="inferred from homology"/>
<organism evidence="10 11">
    <name type="scientific">Halobacillus mangrovi</name>
    <dbReference type="NCBI Taxonomy" id="402384"/>
    <lineage>
        <taxon>Bacteria</taxon>
        <taxon>Bacillati</taxon>
        <taxon>Bacillota</taxon>
        <taxon>Bacilli</taxon>
        <taxon>Bacillales</taxon>
        <taxon>Bacillaceae</taxon>
        <taxon>Halobacillus</taxon>
    </lineage>
</organism>
<evidence type="ECO:0000256" key="4">
    <source>
        <dbReference type="ARBA" id="ARBA00022475"/>
    </source>
</evidence>
<feature type="transmembrane region" description="Helical" evidence="9">
    <location>
        <begin position="51"/>
        <end position="70"/>
    </location>
</feature>
<feature type="transmembrane region" description="Helical" evidence="9">
    <location>
        <begin position="298"/>
        <end position="318"/>
    </location>
</feature>
<name>A0A1W6A130_9BACI</name>
<dbReference type="NCBIfam" id="TIGR00380">
    <property type="entry name" value="cobal_cbiB"/>
    <property type="match status" value="1"/>
</dbReference>
<evidence type="ECO:0000256" key="8">
    <source>
        <dbReference type="ARBA" id="ARBA00023136"/>
    </source>
</evidence>
<dbReference type="EMBL" id="CP020772">
    <property type="protein sequence ID" value="ARI79263.1"/>
    <property type="molecule type" value="Genomic_DNA"/>
</dbReference>
<dbReference type="AlphaFoldDB" id="A0A1W6A130"/>
<dbReference type="GO" id="GO:0009236">
    <property type="term" value="P:cobalamin biosynthetic process"/>
    <property type="evidence" value="ECO:0007669"/>
    <property type="project" value="UniProtKB-UniRule"/>
</dbReference>
<dbReference type="KEGG" id="hmn:HM131_17715"/>
<dbReference type="Pfam" id="PF03186">
    <property type="entry name" value="CobD_Cbib"/>
    <property type="match status" value="1"/>
</dbReference>
<evidence type="ECO:0000256" key="6">
    <source>
        <dbReference type="ARBA" id="ARBA00022692"/>
    </source>
</evidence>
<dbReference type="GO" id="GO:0048472">
    <property type="term" value="F:threonine-phosphate decarboxylase activity"/>
    <property type="evidence" value="ECO:0007669"/>
    <property type="project" value="InterPro"/>
</dbReference>
<evidence type="ECO:0000256" key="5">
    <source>
        <dbReference type="ARBA" id="ARBA00022573"/>
    </source>
</evidence>
<comment type="function">
    <text evidence="9">Converts cobyric acid to cobinamide by the addition of aminopropanol on the F carboxylic group.</text>
</comment>
<evidence type="ECO:0000256" key="9">
    <source>
        <dbReference type="HAMAP-Rule" id="MF_00024"/>
    </source>
</evidence>
<dbReference type="GO" id="GO:0015420">
    <property type="term" value="F:ABC-type vitamin B12 transporter activity"/>
    <property type="evidence" value="ECO:0007669"/>
    <property type="project" value="UniProtKB-UniRule"/>
</dbReference>
<keyword evidence="8 9" id="KW-0472">Membrane</keyword>
<evidence type="ECO:0000256" key="1">
    <source>
        <dbReference type="ARBA" id="ARBA00004651"/>
    </source>
</evidence>
<evidence type="ECO:0000256" key="2">
    <source>
        <dbReference type="ARBA" id="ARBA00004953"/>
    </source>
</evidence>
<gene>
    <name evidence="9" type="primary">cobD</name>
    <name evidence="10" type="ORF">HM131_17715</name>
</gene>